<dbReference type="GO" id="GO:0030170">
    <property type="term" value="F:pyridoxal phosphate binding"/>
    <property type="evidence" value="ECO:0007669"/>
    <property type="project" value="InterPro"/>
</dbReference>
<comment type="cofactor">
    <cofactor evidence="1">
        <name>pyridoxal 5'-phosphate</name>
        <dbReference type="ChEBI" id="CHEBI:597326"/>
    </cofactor>
</comment>
<dbReference type="InterPro" id="IPR015421">
    <property type="entry name" value="PyrdxlP-dep_Trfase_major"/>
</dbReference>
<dbReference type="GO" id="GO:0008710">
    <property type="term" value="F:8-amino-7-oxononanoate synthase activity"/>
    <property type="evidence" value="ECO:0007669"/>
    <property type="project" value="UniProtKB-EC"/>
</dbReference>
<evidence type="ECO:0000256" key="2">
    <source>
        <dbReference type="ARBA" id="ARBA00022679"/>
    </source>
</evidence>
<comment type="caution">
    <text evidence="5">The sequence shown here is derived from an EMBL/GenBank/DDBJ whole genome shotgun (WGS) entry which is preliminary data.</text>
</comment>
<organism evidence="5">
    <name type="scientific">mine drainage metagenome</name>
    <dbReference type="NCBI Taxonomy" id="410659"/>
    <lineage>
        <taxon>unclassified sequences</taxon>
        <taxon>metagenomes</taxon>
        <taxon>ecological metagenomes</taxon>
    </lineage>
</organism>
<dbReference type="Pfam" id="PF00155">
    <property type="entry name" value="Aminotran_1_2"/>
    <property type="match status" value="1"/>
</dbReference>
<dbReference type="EC" id="2.3.1.47" evidence="5"/>
<dbReference type="AlphaFoldDB" id="A0A1J5R847"/>
<name>A0A1J5R847_9ZZZZ</name>
<dbReference type="PANTHER" id="PTHR13693">
    <property type="entry name" value="CLASS II AMINOTRANSFERASE/8-AMINO-7-OXONONANOATE SYNTHASE"/>
    <property type="match status" value="1"/>
</dbReference>
<dbReference type="Gene3D" id="3.90.1150.10">
    <property type="entry name" value="Aspartate Aminotransferase, domain 1"/>
    <property type="match status" value="1"/>
</dbReference>
<dbReference type="InterPro" id="IPR050087">
    <property type="entry name" value="AON_synthase_class-II"/>
</dbReference>
<evidence type="ECO:0000256" key="3">
    <source>
        <dbReference type="ARBA" id="ARBA00022898"/>
    </source>
</evidence>
<dbReference type="GO" id="GO:0009102">
    <property type="term" value="P:biotin biosynthetic process"/>
    <property type="evidence" value="ECO:0007669"/>
    <property type="project" value="TreeGrafter"/>
</dbReference>
<gene>
    <name evidence="5" type="primary">bioF_12</name>
    <name evidence="5" type="ORF">GALL_338460</name>
</gene>
<evidence type="ECO:0000256" key="1">
    <source>
        <dbReference type="ARBA" id="ARBA00001933"/>
    </source>
</evidence>
<dbReference type="SUPFAM" id="SSF53383">
    <property type="entry name" value="PLP-dependent transferases"/>
    <property type="match status" value="1"/>
</dbReference>
<dbReference type="InterPro" id="IPR015422">
    <property type="entry name" value="PyrdxlP-dep_Trfase_small"/>
</dbReference>
<proteinExistence type="predicted"/>
<dbReference type="PANTHER" id="PTHR13693:SF100">
    <property type="entry name" value="8-AMINO-7-OXONONANOATE SYNTHASE"/>
    <property type="match status" value="1"/>
</dbReference>
<dbReference type="InterPro" id="IPR015424">
    <property type="entry name" value="PyrdxlP-dep_Trfase"/>
</dbReference>
<keyword evidence="2 5" id="KW-0808">Transferase</keyword>
<dbReference type="Gene3D" id="3.40.640.10">
    <property type="entry name" value="Type I PLP-dependent aspartate aminotransferase-like (Major domain)"/>
    <property type="match status" value="1"/>
</dbReference>
<reference evidence="5" key="1">
    <citation type="submission" date="2016-10" db="EMBL/GenBank/DDBJ databases">
        <title>Sequence of Gallionella enrichment culture.</title>
        <authorList>
            <person name="Poehlein A."/>
            <person name="Muehling M."/>
            <person name="Daniel R."/>
        </authorList>
    </citation>
    <scope>NUCLEOTIDE SEQUENCE</scope>
</reference>
<protein>
    <submittedName>
        <fullName evidence="5">8-amino-7-oxononanoate synthase</fullName>
        <ecNumber evidence="5">2.3.1.47</ecNumber>
    </submittedName>
</protein>
<sequence length="177" mass="18753">MLGEHGRGSASHDGLRGPRLVYMATLGKAAGVAGAFVAGADAVVETILQRARSYTFATAAPPLVVETVRAALPLIAADDWRRERLRELIGRWRAGAGELPTGWRLADSDTPIQPLLIGDNAAALRAMAALWEQGLWVPAIRPPTVPAGTARLRLSLSAAHSADDVDRLLRALGSLPR</sequence>
<accession>A0A1J5R847</accession>
<evidence type="ECO:0000259" key="4">
    <source>
        <dbReference type="Pfam" id="PF00155"/>
    </source>
</evidence>
<evidence type="ECO:0000313" key="5">
    <source>
        <dbReference type="EMBL" id="OIQ84325.1"/>
    </source>
</evidence>
<feature type="domain" description="Aminotransferase class I/classII large" evidence="4">
    <location>
        <begin position="17"/>
        <end position="172"/>
    </location>
</feature>
<dbReference type="InterPro" id="IPR004839">
    <property type="entry name" value="Aminotransferase_I/II_large"/>
</dbReference>
<keyword evidence="5" id="KW-0012">Acyltransferase</keyword>
<keyword evidence="3" id="KW-0663">Pyridoxal phosphate</keyword>
<dbReference type="EMBL" id="MLJW01000626">
    <property type="protein sequence ID" value="OIQ84325.1"/>
    <property type="molecule type" value="Genomic_DNA"/>
</dbReference>